<name>A0ABU0G8E6_9HYPH</name>
<sequence length="168" mass="17231">MGLYPDDIEAQASAIITTYRDRGWLIATAESCTGGLIAGALTEIAGSSAVVDRGFVTYTNQAKMDLIGVSAATLDAFGAVSKETALQMAHGALMRSGAEVAVAVTGIAGPGGGSAEKPVGLVHLALKTRSGLVDHREMRYGEIGRDQVRLATVRTALEMLAAAAQTPA</sequence>
<evidence type="ECO:0000313" key="2">
    <source>
        <dbReference type="EMBL" id="MDQ0421224.1"/>
    </source>
</evidence>
<dbReference type="GO" id="GO:0019159">
    <property type="term" value="F:nicotinamide-nucleotide amidase activity"/>
    <property type="evidence" value="ECO:0007669"/>
    <property type="project" value="UniProtKB-EC"/>
</dbReference>
<dbReference type="Pfam" id="PF02464">
    <property type="entry name" value="CinA"/>
    <property type="match status" value="1"/>
</dbReference>
<comment type="caution">
    <text evidence="2">The sequence shown here is derived from an EMBL/GenBank/DDBJ whole genome shotgun (WGS) entry which is preliminary data.</text>
</comment>
<dbReference type="NCBIfam" id="TIGR00199">
    <property type="entry name" value="PncC_domain"/>
    <property type="match status" value="1"/>
</dbReference>
<dbReference type="EC" id="3.5.1.42" evidence="2"/>
<feature type="domain" description="CinA C-terminal" evidence="1">
    <location>
        <begin position="12"/>
        <end position="162"/>
    </location>
</feature>
<dbReference type="InterPro" id="IPR036653">
    <property type="entry name" value="CinA-like_C"/>
</dbReference>
<evidence type="ECO:0000313" key="3">
    <source>
        <dbReference type="Proteomes" id="UP001238496"/>
    </source>
</evidence>
<keyword evidence="2" id="KW-0378">Hydrolase</keyword>
<protein>
    <submittedName>
        <fullName evidence="2">Nicotinamide-nucleotide amidase</fullName>
        <ecNumber evidence="2">3.5.1.42</ecNumber>
    </submittedName>
</protein>
<gene>
    <name evidence="2" type="ORF">J2045_002251</name>
</gene>
<accession>A0ABU0G8E6</accession>
<dbReference type="EMBL" id="JAUSUW010000005">
    <property type="protein sequence ID" value="MDQ0421224.1"/>
    <property type="molecule type" value="Genomic_DNA"/>
</dbReference>
<dbReference type="SUPFAM" id="SSF142433">
    <property type="entry name" value="CinA-like"/>
    <property type="match status" value="1"/>
</dbReference>
<evidence type="ECO:0000259" key="1">
    <source>
        <dbReference type="Pfam" id="PF02464"/>
    </source>
</evidence>
<organism evidence="2 3">
    <name type="scientific">Peteryoungia aggregata LMG 23059</name>
    <dbReference type="NCBI Taxonomy" id="1368425"/>
    <lineage>
        <taxon>Bacteria</taxon>
        <taxon>Pseudomonadati</taxon>
        <taxon>Pseudomonadota</taxon>
        <taxon>Alphaproteobacteria</taxon>
        <taxon>Hyphomicrobiales</taxon>
        <taxon>Rhizobiaceae</taxon>
        <taxon>Peteryoungia</taxon>
    </lineage>
</organism>
<proteinExistence type="predicted"/>
<dbReference type="Proteomes" id="UP001238496">
    <property type="component" value="Unassembled WGS sequence"/>
</dbReference>
<keyword evidence="3" id="KW-1185">Reference proteome</keyword>
<dbReference type="RefSeq" id="WP_307372712.1">
    <property type="nucleotide sequence ID" value="NZ_JAUSUW010000005.1"/>
</dbReference>
<reference evidence="2 3" key="1">
    <citation type="submission" date="2023-07" db="EMBL/GenBank/DDBJ databases">
        <title>Genomic Encyclopedia of Type Strains, Phase IV (KMG-IV): sequencing the most valuable type-strain genomes for metagenomic binning, comparative biology and taxonomic classification.</title>
        <authorList>
            <person name="Goeker M."/>
        </authorList>
    </citation>
    <scope>NUCLEOTIDE SEQUENCE [LARGE SCALE GENOMIC DNA]</scope>
    <source>
        <strain evidence="2 3">DSM 1111</strain>
    </source>
</reference>
<dbReference type="InterPro" id="IPR008136">
    <property type="entry name" value="CinA_C"/>
</dbReference>
<dbReference type="Gene3D" id="3.90.950.20">
    <property type="entry name" value="CinA-like"/>
    <property type="match status" value="1"/>
</dbReference>